<dbReference type="Gene3D" id="2.40.50.40">
    <property type="match status" value="1"/>
</dbReference>
<keyword evidence="3" id="KW-1185">Reference proteome</keyword>
<evidence type="ECO:0000256" key="1">
    <source>
        <dbReference type="SAM" id="MobiDB-lite"/>
    </source>
</evidence>
<dbReference type="GeneID" id="92083423"/>
<feature type="compositionally biased region" description="Polar residues" evidence="1">
    <location>
        <begin position="41"/>
        <end position="72"/>
    </location>
</feature>
<feature type="compositionally biased region" description="Polar residues" evidence="1">
    <location>
        <begin position="181"/>
        <end position="202"/>
    </location>
</feature>
<feature type="compositionally biased region" description="Low complexity" evidence="1">
    <location>
        <begin position="153"/>
        <end position="180"/>
    </location>
</feature>
<dbReference type="RefSeq" id="XP_066692599.1">
    <property type="nucleotide sequence ID" value="XM_066850361.1"/>
</dbReference>
<organism evidence="2 3">
    <name type="scientific">Apiospora aurea</name>
    <dbReference type="NCBI Taxonomy" id="335848"/>
    <lineage>
        <taxon>Eukaryota</taxon>
        <taxon>Fungi</taxon>
        <taxon>Dikarya</taxon>
        <taxon>Ascomycota</taxon>
        <taxon>Pezizomycotina</taxon>
        <taxon>Sordariomycetes</taxon>
        <taxon>Xylariomycetidae</taxon>
        <taxon>Amphisphaeriales</taxon>
        <taxon>Apiosporaceae</taxon>
        <taxon>Apiospora</taxon>
    </lineage>
</organism>
<dbReference type="EMBL" id="JAQQWE010000010">
    <property type="protein sequence ID" value="KAK7937271.1"/>
    <property type="molecule type" value="Genomic_DNA"/>
</dbReference>
<feature type="region of interest" description="Disordered" evidence="1">
    <location>
        <begin position="153"/>
        <end position="202"/>
    </location>
</feature>
<evidence type="ECO:0008006" key="4">
    <source>
        <dbReference type="Google" id="ProtNLM"/>
    </source>
</evidence>
<gene>
    <name evidence="2" type="ORF">PG986_014139</name>
</gene>
<comment type="caution">
    <text evidence="2">The sequence shown here is derived from an EMBL/GenBank/DDBJ whole genome shotgun (WGS) entry which is preliminary data.</text>
</comment>
<evidence type="ECO:0000313" key="3">
    <source>
        <dbReference type="Proteomes" id="UP001391051"/>
    </source>
</evidence>
<feature type="region of interest" description="Disordered" evidence="1">
    <location>
        <begin position="26"/>
        <end position="80"/>
    </location>
</feature>
<reference evidence="2 3" key="1">
    <citation type="submission" date="2023-01" db="EMBL/GenBank/DDBJ databases">
        <title>Analysis of 21 Apiospora genomes using comparative genomics revels a genus with tremendous synthesis potential of carbohydrate active enzymes and secondary metabolites.</title>
        <authorList>
            <person name="Sorensen T."/>
        </authorList>
    </citation>
    <scope>NUCLEOTIDE SEQUENCE [LARGE SCALE GENOMIC DNA]</scope>
    <source>
        <strain evidence="2 3">CBS 24483</strain>
    </source>
</reference>
<accession>A0ABR1PS50</accession>
<protein>
    <recommendedName>
        <fullName evidence="4">Chromo domain-containing protein</fullName>
    </recommendedName>
</protein>
<sequence length="311" mass="33023">MADFNAGNGSSSGNGFFSGNVPTFGNISGSISSGNEPGTAESESTGSMMYTTCMTRSKTAASSGNPSATTDPESGKEYKAPLTRSMKAASPAAAATSSIKTYGFQVRKNASVPQASKNPVLPVASRQSMRIAIANSIQTGRQHQLAHPTAAARNNAAATNLRRSARSAARAPAPSVSRRLMSSSAQPASSTIRPRHGSSTTANPYYRRITAAVETGRRGNKKKPGQATAAKNMVQTELDFSRGIPAEKEGYYRIKKIVTEVARLGVNQYLVEWEGVDPSTGMAWPYEWVNKSDLSKAALDAWEEEKDEGMD</sequence>
<proteinExistence type="predicted"/>
<dbReference type="Proteomes" id="UP001391051">
    <property type="component" value="Unassembled WGS sequence"/>
</dbReference>
<evidence type="ECO:0000313" key="2">
    <source>
        <dbReference type="EMBL" id="KAK7937271.1"/>
    </source>
</evidence>
<feature type="compositionally biased region" description="Low complexity" evidence="1">
    <location>
        <begin position="26"/>
        <end position="35"/>
    </location>
</feature>
<name>A0ABR1PS50_9PEZI</name>